<evidence type="ECO:0000256" key="6">
    <source>
        <dbReference type="ARBA" id="ARBA00023136"/>
    </source>
</evidence>
<feature type="transmembrane region" description="Helical" evidence="7">
    <location>
        <begin position="73"/>
        <end position="95"/>
    </location>
</feature>
<dbReference type="EMBL" id="CP001348">
    <property type="protein sequence ID" value="ACL75476.1"/>
    <property type="molecule type" value="Genomic_DNA"/>
</dbReference>
<dbReference type="InterPro" id="IPR036259">
    <property type="entry name" value="MFS_trans_sf"/>
</dbReference>
<dbReference type="PANTHER" id="PTHR43266:SF10">
    <property type="entry name" value="BACILYSIN EXPORTER BACE-RELATED"/>
    <property type="match status" value="1"/>
</dbReference>
<evidence type="ECO:0000256" key="1">
    <source>
        <dbReference type="ARBA" id="ARBA00004651"/>
    </source>
</evidence>
<keyword evidence="6 7" id="KW-0472">Membrane</keyword>
<evidence type="ECO:0000256" key="5">
    <source>
        <dbReference type="ARBA" id="ARBA00022989"/>
    </source>
</evidence>
<dbReference type="InterPro" id="IPR020846">
    <property type="entry name" value="MFS_dom"/>
</dbReference>
<evidence type="ECO:0000256" key="2">
    <source>
        <dbReference type="ARBA" id="ARBA00022448"/>
    </source>
</evidence>
<keyword evidence="10" id="KW-1185">Reference proteome</keyword>
<evidence type="ECO:0000313" key="10">
    <source>
        <dbReference type="Proteomes" id="UP000001349"/>
    </source>
</evidence>
<organism evidence="9 10">
    <name type="scientific">Ruminiclostridium cellulolyticum (strain ATCC 35319 / DSM 5812 / JCM 6584 / H10)</name>
    <name type="common">Clostridium cellulolyticum</name>
    <dbReference type="NCBI Taxonomy" id="394503"/>
    <lineage>
        <taxon>Bacteria</taxon>
        <taxon>Bacillati</taxon>
        <taxon>Bacillota</taxon>
        <taxon>Clostridia</taxon>
        <taxon>Eubacteriales</taxon>
        <taxon>Oscillospiraceae</taxon>
        <taxon>Ruminiclostridium</taxon>
    </lineage>
</organism>
<dbReference type="Gene3D" id="1.20.1250.20">
    <property type="entry name" value="MFS general substrate transporter like domains"/>
    <property type="match status" value="1"/>
</dbReference>
<keyword evidence="2" id="KW-0813">Transport</keyword>
<feature type="transmembrane region" description="Helical" evidence="7">
    <location>
        <begin position="9"/>
        <end position="35"/>
    </location>
</feature>
<dbReference type="PROSITE" id="PS50850">
    <property type="entry name" value="MFS"/>
    <property type="match status" value="2"/>
</dbReference>
<protein>
    <submittedName>
        <fullName evidence="9">Major facilitator superfamily MFS_1</fullName>
    </submittedName>
</protein>
<dbReference type="CDD" id="cd06173">
    <property type="entry name" value="MFS_MefA_like"/>
    <property type="match status" value="1"/>
</dbReference>
<dbReference type="STRING" id="394503.Ccel_1118"/>
<dbReference type="HOGENOM" id="CLU_034180_16_0_9"/>
<dbReference type="RefSeq" id="WP_015924632.1">
    <property type="nucleotide sequence ID" value="NC_011898.1"/>
</dbReference>
<gene>
    <name evidence="9" type="ordered locus">Ccel_1118</name>
</gene>
<evidence type="ECO:0000259" key="8">
    <source>
        <dbReference type="PROSITE" id="PS50850"/>
    </source>
</evidence>
<dbReference type="InterPro" id="IPR011701">
    <property type="entry name" value="MFS"/>
</dbReference>
<feature type="transmembrane region" description="Helical" evidence="7">
    <location>
        <begin position="101"/>
        <end position="125"/>
    </location>
</feature>
<keyword evidence="5 7" id="KW-1133">Transmembrane helix</keyword>
<feature type="domain" description="Major facilitator superfamily (MFS) profile" evidence="8">
    <location>
        <begin position="214"/>
        <end position="406"/>
    </location>
</feature>
<dbReference type="GO" id="GO:0005886">
    <property type="term" value="C:plasma membrane"/>
    <property type="evidence" value="ECO:0007669"/>
    <property type="project" value="UniProtKB-SubCell"/>
</dbReference>
<evidence type="ECO:0000313" key="9">
    <source>
        <dbReference type="EMBL" id="ACL75476.1"/>
    </source>
</evidence>
<dbReference type="OrthoDB" id="9763297at2"/>
<accession>B8HZX6</accession>
<dbReference type="PANTHER" id="PTHR43266">
    <property type="entry name" value="MACROLIDE-EFFLUX PROTEIN"/>
    <property type="match status" value="1"/>
</dbReference>
<feature type="transmembrane region" description="Helical" evidence="7">
    <location>
        <begin position="307"/>
        <end position="332"/>
    </location>
</feature>
<dbReference type="GO" id="GO:0022857">
    <property type="term" value="F:transmembrane transporter activity"/>
    <property type="evidence" value="ECO:0007669"/>
    <property type="project" value="InterPro"/>
</dbReference>
<feature type="transmembrane region" description="Helical" evidence="7">
    <location>
        <begin position="146"/>
        <end position="162"/>
    </location>
</feature>
<feature type="transmembrane region" description="Helical" evidence="7">
    <location>
        <begin position="284"/>
        <end position="301"/>
    </location>
</feature>
<feature type="transmembrane region" description="Helical" evidence="7">
    <location>
        <begin position="372"/>
        <end position="392"/>
    </location>
</feature>
<dbReference type="AlphaFoldDB" id="B8HZX6"/>
<keyword evidence="3" id="KW-1003">Cell membrane</keyword>
<dbReference type="eggNOG" id="COG2814">
    <property type="taxonomic scope" value="Bacteria"/>
</dbReference>
<keyword evidence="4 7" id="KW-0812">Transmembrane</keyword>
<dbReference type="Pfam" id="PF07690">
    <property type="entry name" value="MFS_1"/>
    <property type="match status" value="1"/>
</dbReference>
<feature type="transmembrane region" description="Helical" evidence="7">
    <location>
        <begin position="253"/>
        <end position="277"/>
    </location>
</feature>
<feature type="transmembrane region" description="Helical" evidence="7">
    <location>
        <begin position="168"/>
        <end position="191"/>
    </location>
</feature>
<feature type="transmembrane region" description="Helical" evidence="7">
    <location>
        <begin position="41"/>
        <end position="66"/>
    </location>
</feature>
<feature type="transmembrane region" description="Helical" evidence="7">
    <location>
        <begin position="344"/>
        <end position="366"/>
    </location>
</feature>
<feature type="domain" description="Major facilitator superfamily (MFS) profile" evidence="8">
    <location>
        <begin position="1"/>
        <end position="191"/>
    </location>
</feature>
<dbReference type="Proteomes" id="UP000001349">
    <property type="component" value="Chromosome"/>
</dbReference>
<feature type="transmembrane region" description="Helical" evidence="7">
    <location>
        <begin position="223"/>
        <end position="241"/>
    </location>
</feature>
<dbReference type="SUPFAM" id="SSF103473">
    <property type="entry name" value="MFS general substrate transporter"/>
    <property type="match status" value="1"/>
</dbReference>
<sequence>MSDNWKKNIILFLTGQTISLLGSSLVQYAIIWYVTINTQSGIMMTISIICGFVPTFFLSPFAGVWADRYNRKVLIMVSDSLIALATLIMAILFMAGYDSMWLLFVVLAIRALGTAVQTPTVGALIPQIVPQENLTRVNGINGSIQSLVMLASPVLSGALMSITSIKSIFFIDVFTAVIGIMVLLLFVHVPLHVKALDKQSFSYFKDFYEGLIYTRNHKYLKTFFLYVGAFLVLVSPAAFLTPLQVTRTFGNDVWRLTAIEIVFSVGMSLGGIFMASWGGFKNKAYTMAISILITGICTFTLGIVPGFWIYLVFMSIIGFSMPVFNIPSTVLLQEKVDEEYMGRVFGVLTMITSSMMPAGMLLFGPLADYIRIEWMLIVTGLLIIIIGIALYLNKILIEAGKPEIEI</sequence>
<dbReference type="KEGG" id="cce:Ccel_1118"/>
<reference evidence="9 10" key="1">
    <citation type="submission" date="2009-01" db="EMBL/GenBank/DDBJ databases">
        <title>Complete sequence of Clostridium cellulolyticum H10.</title>
        <authorList>
            <consortium name="US DOE Joint Genome Institute"/>
            <person name="Lucas S."/>
            <person name="Copeland A."/>
            <person name="Lapidus A."/>
            <person name="Glavina del Rio T."/>
            <person name="Dalin E."/>
            <person name="Tice H."/>
            <person name="Bruce D."/>
            <person name="Goodwin L."/>
            <person name="Pitluck S."/>
            <person name="Chertkov O."/>
            <person name="Saunders E."/>
            <person name="Brettin T."/>
            <person name="Detter J.C."/>
            <person name="Han C."/>
            <person name="Larimer F."/>
            <person name="Land M."/>
            <person name="Hauser L."/>
            <person name="Kyrpides N."/>
            <person name="Ivanova N."/>
            <person name="Zhou J."/>
            <person name="Richardson P."/>
        </authorList>
    </citation>
    <scope>NUCLEOTIDE SEQUENCE [LARGE SCALE GENOMIC DNA]</scope>
    <source>
        <strain evidence="10">ATCC 35319 / DSM 5812 / JCM 6584 / H10</strain>
    </source>
</reference>
<name>B8HZX6_RUMCH</name>
<comment type="subcellular location">
    <subcellularLocation>
        <location evidence="1">Cell membrane</location>
        <topology evidence="1">Multi-pass membrane protein</topology>
    </subcellularLocation>
</comment>
<evidence type="ECO:0000256" key="7">
    <source>
        <dbReference type="SAM" id="Phobius"/>
    </source>
</evidence>
<evidence type="ECO:0000256" key="4">
    <source>
        <dbReference type="ARBA" id="ARBA00022692"/>
    </source>
</evidence>
<evidence type="ECO:0000256" key="3">
    <source>
        <dbReference type="ARBA" id="ARBA00022475"/>
    </source>
</evidence>
<proteinExistence type="predicted"/>